<evidence type="ECO:0000256" key="1">
    <source>
        <dbReference type="SAM" id="Phobius"/>
    </source>
</evidence>
<proteinExistence type="predicted"/>
<dbReference type="Pfam" id="PF20151">
    <property type="entry name" value="DUF6533"/>
    <property type="match status" value="1"/>
</dbReference>
<organism evidence="3 4">
    <name type="scientific">Heliocybe sulcata</name>
    <dbReference type="NCBI Taxonomy" id="5364"/>
    <lineage>
        <taxon>Eukaryota</taxon>
        <taxon>Fungi</taxon>
        <taxon>Dikarya</taxon>
        <taxon>Basidiomycota</taxon>
        <taxon>Agaricomycotina</taxon>
        <taxon>Agaricomycetes</taxon>
        <taxon>Gloeophyllales</taxon>
        <taxon>Gloeophyllaceae</taxon>
        <taxon>Heliocybe</taxon>
    </lineage>
</organism>
<dbReference type="Proteomes" id="UP000305948">
    <property type="component" value="Unassembled WGS sequence"/>
</dbReference>
<gene>
    <name evidence="3" type="ORF">OE88DRAFT_1649665</name>
</gene>
<feature type="transmembrane region" description="Helical" evidence="1">
    <location>
        <begin position="77"/>
        <end position="99"/>
    </location>
</feature>
<dbReference type="AlphaFoldDB" id="A0A5C3NG70"/>
<reference evidence="3 4" key="1">
    <citation type="journal article" date="2019" name="Nat. Ecol. Evol.">
        <title>Megaphylogeny resolves global patterns of mushroom evolution.</title>
        <authorList>
            <person name="Varga T."/>
            <person name="Krizsan K."/>
            <person name="Foldi C."/>
            <person name="Dima B."/>
            <person name="Sanchez-Garcia M."/>
            <person name="Sanchez-Ramirez S."/>
            <person name="Szollosi G.J."/>
            <person name="Szarkandi J.G."/>
            <person name="Papp V."/>
            <person name="Albert L."/>
            <person name="Andreopoulos W."/>
            <person name="Angelini C."/>
            <person name="Antonin V."/>
            <person name="Barry K.W."/>
            <person name="Bougher N.L."/>
            <person name="Buchanan P."/>
            <person name="Buyck B."/>
            <person name="Bense V."/>
            <person name="Catcheside P."/>
            <person name="Chovatia M."/>
            <person name="Cooper J."/>
            <person name="Damon W."/>
            <person name="Desjardin D."/>
            <person name="Finy P."/>
            <person name="Geml J."/>
            <person name="Haridas S."/>
            <person name="Hughes K."/>
            <person name="Justo A."/>
            <person name="Karasinski D."/>
            <person name="Kautmanova I."/>
            <person name="Kiss B."/>
            <person name="Kocsube S."/>
            <person name="Kotiranta H."/>
            <person name="LaButti K.M."/>
            <person name="Lechner B.E."/>
            <person name="Liimatainen K."/>
            <person name="Lipzen A."/>
            <person name="Lukacs Z."/>
            <person name="Mihaltcheva S."/>
            <person name="Morgado L.N."/>
            <person name="Niskanen T."/>
            <person name="Noordeloos M.E."/>
            <person name="Ohm R.A."/>
            <person name="Ortiz-Santana B."/>
            <person name="Ovrebo C."/>
            <person name="Racz N."/>
            <person name="Riley R."/>
            <person name="Savchenko A."/>
            <person name="Shiryaev A."/>
            <person name="Soop K."/>
            <person name="Spirin V."/>
            <person name="Szebenyi C."/>
            <person name="Tomsovsky M."/>
            <person name="Tulloss R.E."/>
            <person name="Uehling J."/>
            <person name="Grigoriev I.V."/>
            <person name="Vagvolgyi C."/>
            <person name="Papp T."/>
            <person name="Martin F.M."/>
            <person name="Miettinen O."/>
            <person name="Hibbett D.S."/>
            <person name="Nagy L.G."/>
        </authorList>
    </citation>
    <scope>NUCLEOTIDE SEQUENCE [LARGE SCALE GENOMIC DNA]</scope>
    <source>
        <strain evidence="3 4">OMC1185</strain>
    </source>
</reference>
<evidence type="ECO:0000313" key="3">
    <source>
        <dbReference type="EMBL" id="TFK56392.1"/>
    </source>
</evidence>
<keyword evidence="4" id="KW-1185">Reference proteome</keyword>
<keyword evidence="1" id="KW-0472">Membrane</keyword>
<protein>
    <recommendedName>
        <fullName evidence="2">DUF6533 domain-containing protein</fullName>
    </recommendedName>
</protein>
<keyword evidence="1" id="KW-1133">Transmembrane helix</keyword>
<dbReference type="OrthoDB" id="2745134at2759"/>
<feature type="transmembrane region" description="Helical" evidence="1">
    <location>
        <begin position="12"/>
        <end position="31"/>
    </location>
</feature>
<dbReference type="InterPro" id="IPR045340">
    <property type="entry name" value="DUF6533"/>
</dbReference>
<dbReference type="EMBL" id="ML213503">
    <property type="protein sequence ID" value="TFK56392.1"/>
    <property type="molecule type" value="Genomic_DNA"/>
</dbReference>
<feature type="transmembrane region" description="Helical" evidence="1">
    <location>
        <begin position="149"/>
        <end position="169"/>
    </location>
</feature>
<name>A0A5C3NG70_9AGAM</name>
<sequence>MTDTQIPAADANALYFAVAVLAMTVWEYLIMLDMEIDFFWSGPWTLSRILFFLNRYIPLSVTGLVFHVLCVKTASNSIIISIAVLTGLGLTTTEVMHAVRLWHMFTSSTPIKCVILSISLVYNIVQWALLASYLRSPASALHFYSGKAWIPALLIHFLLFLLTVVRAFVPRRRSADGRWLRNRVLKE</sequence>
<feature type="domain" description="DUF6533" evidence="2">
    <location>
        <begin position="15"/>
        <end position="59"/>
    </location>
</feature>
<evidence type="ECO:0000259" key="2">
    <source>
        <dbReference type="Pfam" id="PF20151"/>
    </source>
</evidence>
<accession>A0A5C3NG70</accession>
<keyword evidence="1" id="KW-0812">Transmembrane</keyword>
<evidence type="ECO:0000313" key="4">
    <source>
        <dbReference type="Proteomes" id="UP000305948"/>
    </source>
</evidence>